<dbReference type="CDD" id="cd00158">
    <property type="entry name" value="RHOD"/>
    <property type="match status" value="1"/>
</dbReference>
<dbReference type="Proteomes" id="UP001476282">
    <property type="component" value="Unassembled WGS sequence"/>
</dbReference>
<proteinExistence type="predicted"/>
<keyword evidence="2" id="KW-0808">Transferase</keyword>
<dbReference type="Gene3D" id="3.40.250.10">
    <property type="entry name" value="Rhodanese-like domain"/>
    <property type="match status" value="1"/>
</dbReference>
<dbReference type="RefSeq" id="WP_353567677.1">
    <property type="nucleotide sequence ID" value="NZ_BAABRI010000015.1"/>
</dbReference>
<protein>
    <submittedName>
        <fullName evidence="2">Adenylyltransferase/sulfurtransferase MoeZ</fullName>
    </submittedName>
</protein>
<dbReference type="PANTHER" id="PTHR10953">
    <property type="entry name" value="UBIQUITIN-ACTIVATING ENZYME E1"/>
    <property type="match status" value="1"/>
</dbReference>
<dbReference type="InterPro" id="IPR000594">
    <property type="entry name" value="ThiF_NAD_FAD-bd"/>
</dbReference>
<name>A0ABP9UQ56_9BACT</name>
<comment type="caution">
    <text evidence="2">The sequence shown here is derived from an EMBL/GenBank/DDBJ whole genome shotgun (WGS) entry which is preliminary data.</text>
</comment>
<sequence>MDLTTAELERYARHLTVPGIGPEGQLRLKRSSVLLVGTGGLGSPAALYLAAAGVGRLGLVDDDVVDRSNLQRQILHGESWVGKPKLSSAAARLREANPHIEVETHSCRLTPDNAGEMVGRYDLVLDGCDNFPTRFLTNDVCFLQKKPCVYGSIFRFEGQVTVFAPHLGGPCFRCMLPTVPPAGAAPSCEEAGVLGVLPGIIGSLQAMEAIKLLLGLGEPPLGKLLCYDALRTSFRTLRLAPDPGCRLCGETPTVRSLHNAETLASASCAVGDDSMPAISVEQLDELLAAGPVPLVDVRRPDEHAVSSIPGSLLIPLQELEKRVAEVPHDGRVYIHCKSGGRSSHAVKLLRELGLDAVNVAGGIDAWLKLRRSPSAAPHP</sequence>
<keyword evidence="2" id="KW-0548">Nucleotidyltransferase</keyword>
<dbReference type="InterPro" id="IPR045886">
    <property type="entry name" value="ThiF/MoeB/HesA"/>
</dbReference>
<dbReference type="PANTHER" id="PTHR10953:SF102">
    <property type="entry name" value="ADENYLYLTRANSFERASE AND SULFURTRANSFERASE MOCS3"/>
    <property type="match status" value="1"/>
</dbReference>
<dbReference type="SMART" id="SM00450">
    <property type="entry name" value="RHOD"/>
    <property type="match status" value="1"/>
</dbReference>
<keyword evidence="3" id="KW-1185">Reference proteome</keyword>
<organism evidence="2 3">
    <name type="scientific">Haloferula sargassicola</name>
    <dbReference type="NCBI Taxonomy" id="490096"/>
    <lineage>
        <taxon>Bacteria</taxon>
        <taxon>Pseudomonadati</taxon>
        <taxon>Verrucomicrobiota</taxon>
        <taxon>Verrucomicrobiia</taxon>
        <taxon>Verrucomicrobiales</taxon>
        <taxon>Verrucomicrobiaceae</taxon>
        <taxon>Haloferula</taxon>
    </lineage>
</organism>
<dbReference type="Pfam" id="PF00581">
    <property type="entry name" value="Rhodanese"/>
    <property type="match status" value="1"/>
</dbReference>
<dbReference type="EMBL" id="BAABRI010000015">
    <property type="protein sequence ID" value="GAA5483567.1"/>
    <property type="molecule type" value="Genomic_DNA"/>
</dbReference>
<dbReference type="InterPro" id="IPR036873">
    <property type="entry name" value="Rhodanese-like_dom_sf"/>
</dbReference>
<dbReference type="Gene3D" id="3.40.50.720">
    <property type="entry name" value="NAD(P)-binding Rossmann-like Domain"/>
    <property type="match status" value="1"/>
</dbReference>
<dbReference type="SUPFAM" id="SSF69572">
    <property type="entry name" value="Activating enzymes of the ubiquitin-like proteins"/>
    <property type="match status" value="1"/>
</dbReference>
<gene>
    <name evidence="2" type="primary">moeZ</name>
    <name evidence="2" type="ORF">Hsar01_02801</name>
</gene>
<evidence type="ECO:0000259" key="1">
    <source>
        <dbReference type="PROSITE" id="PS50206"/>
    </source>
</evidence>
<dbReference type="Pfam" id="PF00899">
    <property type="entry name" value="ThiF"/>
    <property type="match status" value="1"/>
</dbReference>
<dbReference type="InterPro" id="IPR035985">
    <property type="entry name" value="Ubiquitin-activating_enz"/>
</dbReference>
<dbReference type="GO" id="GO:0016779">
    <property type="term" value="F:nucleotidyltransferase activity"/>
    <property type="evidence" value="ECO:0007669"/>
    <property type="project" value="UniProtKB-KW"/>
</dbReference>
<dbReference type="InterPro" id="IPR001763">
    <property type="entry name" value="Rhodanese-like_dom"/>
</dbReference>
<reference evidence="2 3" key="1">
    <citation type="submission" date="2024-02" db="EMBL/GenBank/DDBJ databases">
        <title>Haloferula sargassicola NBRC 104335.</title>
        <authorList>
            <person name="Ichikawa N."/>
            <person name="Katano-Makiyama Y."/>
            <person name="Hidaka K."/>
        </authorList>
    </citation>
    <scope>NUCLEOTIDE SEQUENCE [LARGE SCALE GENOMIC DNA]</scope>
    <source>
        <strain evidence="2 3">NBRC 104335</strain>
    </source>
</reference>
<dbReference type="NCBIfam" id="NF004281">
    <property type="entry name" value="PRK05690.1"/>
    <property type="match status" value="1"/>
</dbReference>
<dbReference type="CDD" id="cd00757">
    <property type="entry name" value="ThiF_MoeB_HesA_family"/>
    <property type="match status" value="1"/>
</dbReference>
<dbReference type="PROSITE" id="PS50206">
    <property type="entry name" value="RHODANESE_3"/>
    <property type="match status" value="1"/>
</dbReference>
<evidence type="ECO:0000313" key="2">
    <source>
        <dbReference type="EMBL" id="GAA5483567.1"/>
    </source>
</evidence>
<feature type="domain" description="Rhodanese" evidence="1">
    <location>
        <begin position="288"/>
        <end position="375"/>
    </location>
</feature>
<accession>A0ABP9UQ56</accession>
<evidence type="ECO:0000313" key="3">
    <source>
        <dbReference type="Proteomes" id="UP001476282"/>
    </source>
</evidence>